<dbReference type="PANTHER" id="PTHR12338:SF5">
    <property type="entry name" value="ANTIGEN 43-RELATED"/>
    <property type="match status" value="1"/>
</dbReference>
<organism evidence="2 3">
    <name type="scientific">Trabulsiella odontotermitis</name>
    <dbReference type="NCBI Taxonomy" id="379893"/>
    <lineage>
        <taxon>Bacteria</taxon>
        <taxon>Pseudomonadati</taxon>
        <taxon>Pseudomonadota</taxon>
        <taxon>Gammaproteobacteria</taxon>
        <taxon>Enterobacterales</taxon>
        <taxon>Enterobacteriaceae</taxon>
        <taxon>Trabulsiella</taxon>
    </lineage>
</organism>
<dbReference type="PROSITE" id="PS51208">
    <property type="entry name" value="AUTOTRANSPORTER"/>
    <property type="match status" value="1"/>
</dbReference>
<proteinExistence type="predicted"/>
<name>A0A0L0H357_9ENTR</name>
<evidence type="ECO:0000313" key="2">
    <source>
        <dbReference type="EMBL" id="KNC95376.1"/>
    </source>
</evidence>
<gene>
    <name evidence="2" type="ORF">GM31_04130</name>
</gene>
<keyword evidence="3" id="KW-1185">Reference proteome</keyword>
<dbReference type="PANTHER" id="PTHR12338">
    <property type="entry name" value="AUTOTRANSPORTER"/>
    <property type="match status" value="1"/>
</dbReference>
<dbReference type="GO" id="GO:0019867">
    <property type="term" value="C:outer membrane"/>
    <property type="evidence" value="ECO:0007669"/>
    <property type="project" value="InterPro"/>
</dbReference>
<reference evidence="2 3" key="1">
    <citation type="journal article" date="2015" name="Appl. Environ. Microbiol.">
        <title>The Enterobacterium Trabulsiella odontotermitis Presents Novel Adaptations Related to Its Association with Fungus-Growing Termites.</title>
        <authorList>
            <person name="Sapountzis P."/>
            <person name="Gruntjes T."/>
            <person name="Otani S."/>
            <person name="Estevez J."/>
            <person name="da Costa R.R."/>
            <person name="Plunkett G.3rd."/>
            <person name="Perna N.T."/>
            <person name="Poulsen M."/>
        </authorList>
    </citation>
    <scope>NUCLEOTIDE SEQUENCE [LARGE SCALE GENOMIC DNA]</scope>
    <source>
        <strain evidence="2 3">12</strain>
    </source>
</reference>
<dbReference type="AlphaFoldDB" id="A0A0L0H357"/>
<dbReference type="SUPFAM" id="SSF103515">
    <property type="entry name" value="Autotransporter"/>
    <property type="match status" value="1"/>
</dbReference>
<dbReference type="Pfam" id="PF03797">
    <property type="entry name" value="Autotransporter"/>
    <property type="match status" value="1"/>
</dbReference>
<dbReference type="Gene3D" id="2.40.128.130">
    <property type="entry name" value="Autotransporter beta-domain"/>
    <property type="match status" value="1"/>
</dbReference>
<dbReference type="Proteomes" id="UP000037393">
    <property type="component" value="Unassembled WGS sequence"/>
</dbReference>
<dbReference type="EMBL" id="JNGI01000014">
    <property type="protein sequence ID" value="KNC95376.1"/>
    <property type="molecule type" value="Genomic_DNA"/>
</dbReference>
<evidence type="ECO:0000313" key="3">
    <source>
        <dbReference type="Proteomes" id="UP000037393"/>
    </source>
</evidence>
<dbReference type="SMART" id="SM00869">
    <property type="entry name" value="Autotransporter"/>
    <property type="match status" value="1"/>
</dbReference>
<dbReference type="InterPro" id="IPR005546">
    <property type="entry name" value="Autotransporte_beta"/>
</dbReference>
<feature type="domain" description="Autotransporter" evidence="1">
    <location>
        <begin position="38"/>
        <end position="326"/>
    </location>
</feature>
<dbReference type="InterPro" id="IPR036709">
    <property type="entry name" value="Autotransporte_beta_dom_sf"/>
</dbReference>
<dbReference type="PATRIC" id="fig|379893.4.peg.845"/>
<accession>A0A0L0H357</accession>
<protein>
    <submittedName>
        <fullName evidence="2">Autotransporter</fullName>
    </submittedName>
</protein>
<sequence length="326" mass="36508">MSAGGSYINNLASANRVFNHRLHDRLGEPGYTEALHNGEASVSSLWMRHVGGHERSTLDNGQFTRSNRYVMQMGGDLAQWSSNNQDRWHLGIMGGYANVRSNTHSYHSTNGSDGRVSGYSAGLYGTWFQNGTANTGPYIDIWLLYNWFNSSVTSNHNDRDDYHSDGLTASIEGGHTFKVAEFTGSKGTLNSWYIQPQVQITWMGVDDESHSRHDDVHIETQGDDNIQTRLGVRTYINSHHQMDEGLHREFQPYLEVNWIHNTETYGVSSPGYNLTRNDANNLAEVRAGLEAKLNDNLSLWGNAGVQFVGPRKYNDLQGMLGVKASF</sequence>
<comment type="caution">
    <text evidence="2">The sequence shown here is derived from an EMBL/GenBank/DDBJ whole genome shotgun (WGS) entry which is preliminary data.</text>
</comment>
<dbReference type="InterPro" id="IPR006315">
    <property type="entry name" value="OM_autotransptr_brl_dom"/>
</dbReference>
<dbReference type="STRING" id="379893.GCA_001297775_00872"/>
<evidence type="ECO:0000259" key="1">
    <source>
        <dbReference type="PROSITE" id="PS51208"/>
    </source>
</evidence>
<dbReference type="NCBIfam" id="TIGR01414">
    <property type="entry name" value="autotrans_barl"/>
    <property type="match status" value="1"/>
</dbReference>
<dbReference type="InterPro" id="IPR050909">
    <property type="entry name" value="Bact_Autotransporter_VF"/>
</dbReference>